<dbReference type="PANTHER" id="PTHR46599:SF3">
    <property type="entry name" value="PIGGYBAC TRANSPOSABLE ELEMENT-DERIVED PROTEIN 4"/>
    <property type="match status" value="1"/>
</dbReference>
<comment type="caution">
    <text evidence="3">The sequence shown here is derived from an EMBL/GenBank/DDBJ whole genome shotgun (WGS) entry which is preliminary data.</text>
</comment>
<feature type="transmembrane region" description="Helical" evidence="1">
    <location>
        <begin position="100"/>
        <end position="120"/>
    </location>
</feature>
<sequence length="122" mass="13961">MCAGTARANRVPRELKNCKIAKGRIKSMTKGPLPAQKFEDKKTVYMLTASHSAETVSKTRHDQQRTLPKCIDTYNKNMGGVDQIDQMLEPYDATRKTVHWYVKLAIHLIQIAVLNGWTLYRK</sequence>
<protein>
    <submittedName>
        <fullName evidence="3">PiggyBac transposable element-derived protein 4</fullName>
    </submittedName>
</protein>
<dbReference type="Pfam" id="PF13843">
    <property type="entry name" value="DDE_Tnp_1_7"/>
    <property type="match status" value="1"/>
</dbReference>
<keyword evidence="4" id="KW-1185">Reference proteome</keyword>
<keyword evidence="1" id="KW-1133">Transmembrane helix</keyword>
<reference evidence="3 4" key="1">
    <citation type="journal article" date="2021" name="Elife">
        <title>Chloroplast acquisition without the gene transfer in kleptoplastic sea slugs, Plakobranchus ocellatus.</title>
        <authorList>
            <person name="Maeda T."/>
            <person name="Takahashi S."/>
            <person name="Yoshida T."/>
            <person name="Shimamura S."/>
            <person name="Takaki Y."/>
            <person name="Nagai Y."/>
            <person name="Toyoda A."/>
            <person name="Suzuki Y."/>
            <person name="Arimoto A."/>
            <person name="Ishii H."/>
            <person name="Satoh N."/>
            <person name="Nishiyama T."/>
            <person name="Hasebe M."/>
            <person name="Maruyama T."/>
            <person name="Minagawa J."/>
            <person name="Obokata J."/>
            <person name="Shigenobu S."/>
        </authorList>
    </citation>
    <scope>NUCLEOTIDE SEQUENCE [LARGE SCALE GENOMIC DNA]</scope>
</reference>
<proteinExistence type="predicted"/>
<feature type="domain" description="PiggyBac transposable element-derived protein" evidence="2">
    <location>
        <begin position="1"/>
        <end position="117"/>
    </location>
</feature>
<name>A0AAV3Y7R3_9GAST</name>
<dbReference type="PANTHER" id="PTHR46599">
    <property type="entry name" value="PIGGYBAC TRANSPOSABLE ELEMENT-DERIVED PROTEIN 4"/>
    <property type="match status" value="1"/>
</dbReference>
<accession>A0AAV3Y7R3</accession>
<evidence type="ECO:0000256" key="1">
    <source>
        <dbReference type="SAM" id="Phobius"/>
    </source>
</evidence>
<dbReference type="AlphaFoldDB" id="A0AAV3Y7R3"/>
<organism evidence="3 4">
    <name type="scientific">Plakobranchus ocellatus</name>
    <dbReference type="NCBI Taxonomy" id="259542"/>
    <lineage>
        <taxon>Eukaryota</taxon>
        <taxon>Metazoa</taxon>
        <taxon>Spiralia</taxon>
        <taxon>Lophotrochozoa</taxon>
        <taxon>Mollusca</taxon>
        <taxon>Gastropoda</taxon>
        <taxon>Heterobranchia</taxon>
        <taxon>Euthyneura</taxon>
        <taxon>Panpulmonata</taxon>
        <taxon>Sacoglossa</taxon>
        <taxon>Placobranchoidea</taxon>
        <taxon>Plakobranchidae</taxon>
        <taxon>Plakobranchus</taxon>
    </lineage>
</organism>
<dbReference type="EMBL" id="BLXT01000588">
    <property type="protein sequence ID" value="GFN78542.1"/>
    <property type="molecule type" value="Genomic_DNA"/>
</dbReference>
<evidence type="ECO:0000313" key="4">
    <source>
        <dbReference type="Proteomes" id="UP000735302"/>
    </source>
</evidence>
<keyword evidence="1" id="KW-0472">Membrane</keyword>
<dbReference type="Proteomes" id="UP000735302">
    <property type="component" value="Unassembled WGS sequence"/>
</dbReference>
<gene>
    <name evidence="3" type="ORF">PoB_000504800</name>
</gene>
<keyword evidence="1" id="KW-0812">Transmembrane</keyword>
<evidence type="ECO:0000259" key="2">
    <source>
        <dbReference type="Pfam" id="PF13843"/>
    </source>
</evidence>
<dbReference type="InterPro" id="IPR029526">
    <property type="entry name" value="PGBD"/>
</dbReference>
<evidence type="ECO:0000313" key="3">
    <source>
        <dbReference type="EMBL" id="GFN78542.1"/>
    </source>
</evidence>